<dbReference type="EMBL" id="JAFHKR010000036">
    <property type="protein sequence ID" value="MBN3553087.1"/>
    <property type="molecule type" value="Genomic_DNA"/>
</dbReference>
<evidence type="ECO:0000313" key="2">
    <source>
        <dbReference type="EMBL" id="MBN3553087.1"/>
    </source>
</evidence>
<dbReference type="Proteomes" id="UP001296923">
    <property type="component" value="Unassembled WGS sequence"/>
</dbReference>
<feature type="region of interest" description="Disordered" evidence="1">
    <location>
        <begin position="28"/>
        <end position="51"/>
    </location>
</feature>
<sequence length="51" mass="5973">MKRSNVAHRLPRGKRTSGTEINYFQKQQRLRKQPNKKALQVTQHHFAGLST</sequence>
<dbReference type="RefSeq" id="WP_205724333.1">
    <property type="nucleotide sequence ID" value="NZ_JAFHKR010000036.1"/>
</dbReference>
<protein>
    <recommendedName>
        <fullName evidence="4">Transposase</fullName>
    </recommendedName>
</protein>
<feature type="region of interest" description="Disordered" evidence="1">
    <location>
        <begin position="1"/>
        <end position="20"/>
    </location>
</feature>
<reference evidence="2 3" key="1">
    <citation type="submission" date="2021-01" db="EMBL/GenBank/DDBJ databases">
        <title>Genome Sequencing of Type Strains.</title>
        <authorList>
            <person name="Lemaire J.F."/>
            <person name="Inderbitzin P."/>
            <person name="Collins S.B."/>
            <person name="Wespe N."/>
            <person name="Knight-Connoni V."/>
        </authorList>
    </citation>
    <scope>NUCLEOTIDE SEQUENCE [LARGE SCALE GENOMIC DNA]</scope>
    <source>
        <strain evidence="2 3">DSM 23009</strain>
    </source>
</reference>
<keyword evidence="3" id="KW-1185">Reference proteome</keyword>
<evidence type="ECO:0000256" key="1">
    <source>
        <dbReference type="SAM" id="MobiDB-lite"/>
    </source>
</evidence>
<gene>
    <name evidence="2" type="ORF">JYA63_02290</name>
</gene>
<comment type="caution">
    <text evidence="2">The sequence shown here is derived from an EMBL/GenBank/DDBJ whole genome shotgun (WGS) entry which is preliminary data.</text>
</comment>
<accession>A0ABS2ZLR1</accession>
<feature type="compositionally biased region" description="Basic residues" evidence="1">
    <location>
        <begin position="1"/>
        <end position="15"/>
    </location>
</feature>
<organism evidence="2 3">
    <name type="scientific">Fictibacillus nanhaiensis</name>
    <dbReference type="NCBI Taxonomy" id="742169"/>
    <lineage>
        <taxon>Bacteria</taxon>
        <taxon>Bacillati</taxon>
        <taxon>Bacillota</taxon>
        <taxon>Bacilli</taxon>
        <taxon>Bacillales</taxon>
        <taxon>Fictibacillaceae</taxon>
        <taxon>Fictibacillus</taxon>
    </lineage>
</organism>
<name>A0ABS2ZLR1_9BACL</name>
<proteinExistence type="predicted"/>
<evidence type="ECO:0000313" key="3">
    <source>
        <dbReference type="Proteomes" id="UP001296923"/>
    </source>
</evidence>
<evidence type="ECO:0008006" key="4">
    <source>
        <dbReference type="Google" id="ProtNLM"/>
    </source>
</evidence>